<name>K1XYN0_9BACT</name>
<keyword evidence="1" id="KW-0378">Hydrolase</keyword>
<dbReference type="InterPro" id="IPR050272">
    <property type="entry name" value="Isochorismatase-like_hydrls"/>
</dbReference>
<proteinExistence type="predicted"/>
<dbReference type="AlphaFoldDB" id="K1XYN0"/>
<organism evidence="3">
    <name type="scientific">uncultured bacterium</name>
    <name type="common">gcode 4</name>
    <dbReference type="NCBI Taxonomy" id="1234023"/>
    <lineage>
        <taxon>Bacteria</taxon>
        <taxon>environmental samples</taxon>
    </lineage>
</organism>
<accession>K1XYN0</accession>
<protein>
    <recommendedName>
        <fullName evidence="2">Isochorismatase-like domain-containing protein</fullName>
    </recommendedName>
</protein>
<dbReference type="CDD" id="cd00431">
    <property type="entry name" value="cysteine_hydrolases"/>
    <property type="match status" value="1"/>
</dbReference>
<evidence type="ECO:0000256" key="1">
    <source>
        <dbReference type="ARBA" id="ARBA00022801"/>
    </source>
</evidence>
<evidence type="ECO:0000259" key="2">
    <source>
        <dbReference type="Pfam" id="PF00857"/>
    </source>
</evidence>
<gene>
    <name evidence="3" type="ORF">ACD_80C00048G0008</name>
</gene>
<evidence type="ECO:0000313" key="3">
    <source>
        <dbReference type="EMBL" id="EKD25463.1"/>
    </source>
</evidence>
<dbReference type="InterPro" id="IPR000868">
    <property type="entry name" value="Isochorismatase-like_dom"/>
</dbReference>
<feature type="domain" description="Isochorismatase-like" evidence="2">
    <location>
        <begin position="4"/>
        <end position="153"/>
    </location>
</feature>
<dbReference type="GO" id="GO:0016787">
    <property type="term" value="F:hydrolase activity"/>
    <property type="evidence" value="ECO:0007669"/>
    <property type="project" value="UniProtKB-KW"/>
</dbReference>
<reference evidence="3" key="1">
    <citation type="journal article" date="2012" name="Science">
        <title>Fermentation, hydrogen, and sulfur metabolism in multiple uncultivated bacterial phyla.</title>
        <authorList>
            <person name="Wrighton K.C."/>
            <person name="Thomas B.C."/>
            <person name="Sharon I."/>
            <person name="Miller C.S."/>
            <person name="Castelle C.J."/>
            <person name="VerBerkmoes N.C."/>
            <person name="Wilkins M.J."/>
            <person name="Hettich R.L."/>
            <person name="Lipton M.S."/>
            <person name="Williams K.H."/>
            <person name="Long P.E."/>
            <person name="Banfield J.F."/>
        </authorList>
    </citation>
    <scope>NUCLEOTIDE SEQUENCE [LARGE SCALE GENOMIC DNA]</scope>
</reference>
<comment type="caution">
    <text evidence="3">The sequence shown here is derived from an EMBL/GenBank/DDBJ whole genome shotgun (WGS) entry which is preliminary data.</text>
</comment>
<dbReference type="EMBL" id="AMFJ01036055">
    <property type="protein sequence ID" value="EKD25463.1"/>
    <property type="molecule type" value="Genomic_DNA"/>
</dbReference>
<dbReference type="InterPro" id="IPR036380">
    <property type="entry name" value="Isochorismatase-like_sf"/>
</dbReference>
<sequence length="168" mass="19867">MTETALVLIDYQTERTNPESEYYVGDVQEVIAKVNYLIEHCRVRGYKIIFTKHRETDGLEYFWPETQFIPWLKGEDTDTIITKNKISPFYNTSLEKELEGIKQVIVCGILTNLCVRSFIQDAYDREFKITVIKDCCVAHSEEIQEFTFYDLAQTREEIDFTNFKEFVE</sequence>
<dbReference type="PANTHER" id="PTHR43540">
    <property type="entry name" value="PEROXYUREIDOACRYLATE/UREIDOACRYLATE AMIDOHYDROLASE-RELATED"/>
    <property type="match status" value="1"/>
</dbReference>
<dbReference type="Gene3D" id="3.40.50.850">
    <property type="entry name" value="Isochorismatase-like"/>
    <property type="match status" value="1"/>
</dbReference>
<dbReference type="Pfam" id="PF00857">
    <property type="entry name" value="Isochorismatase"/>
    <property type="match status" value="1"/>
</dbReference>
<dbReference type="SUPFAM" id="SSF52499">
    <property type="entry name" value="Isochorismatase-like hydrolases"/>
    <property type="match status" value="1"/>
</dbReference>